<dbReference type="EMBL" id="JAUZQC010000011">
    <property type="protein sequence ID" value="KAK5863812.1"/>
    <property type="molecule type" value="Genomic_DNA"/>
</dbReference>
<proteinExistence type="predicted"/>
<reference evidence="1 2" key="1">
    <citation type="journal article" date="2023" name="Genes (Basel)">
        <title>Chromosome-Level Genome Assembly and Circadian Gene Repertoire of the Patagonia Blennie Eleginops maclovinus-The Closest Ancestral Proxy of Antarctic Cryonotothenioids.</title>
        <authorList>
            <person name="Cheng C.C."/>
            <person name="Rivera-Colon A.G."/>
            <person name="Minhas B.F."/>
            <person name="Wilson L."/>
            <person name="Rayamajhi N."/>
            <person name="Vargas-Chacoff L."/>
            <person name="Catchen J.M."/>
        </authorList>
    </citation>
    <scope>NUCLEOTIDE SEQUENCE [LARGE SCALE GENOMIC DNA]</scope>
    <source>
        <strain evidence="1">JMC-PN-2008</strain>
    </source>
</reference>
<evidence type="ECO:0000313" key="1">
    <source>
        <dbReference type="EMBL" id="KAK5863812.1"/>
    </source>
</evidence>
<comment type="caution">
    <text evidence="1">The sequence shown here is derived from an EMBL/GenBank/DDBJ whole genome shotgun (WGS) entry which is preliminary data.</text>
</comment>
<name>A0AAN7XML1_ELEMC</name>
<protein>
    <submittedName>
        <fullName evidence="1">Uncharacterized protein</fullName>
    </submittedName>
</protein>
<gene>
    <name evidence="1" type="ORF">PBY51_000812</name>
</gene>
<keyword evidence="2" id="KW-1185">Reference proteome</keyword>
<sequence>MATAEALHRTGRHRYWNVEEHRNEEEASTSRTSLLESGGGIINGLFLLCCRNKLCNKARDRVFSLTLSSASHHPSPPSLS</sequence>
<evidence type="ECO:0000313" key="2">
    <source>
        <dbReference type="Proteomes" id="UP001346869"/>
    </source>
</evidence>
<organism evidence="1 2">
    <name type="scientific">Eleginops maclovinus</name>
    <name type="common">Patagonian blennie</name>
    <name type="synonym">Eleginus maclovinus</name>
    <dbReference type="NCBI Taxonomy" id="56733"/>
    <lineage>
        <taxon>Eukaryota</taxon>
        <taxon>Metazoa</taxon>
        <taxon>Chordata</taxon>
        <taxon>Craniata</taxon>
        <taxon>Vertebrata</taxon>
        <taxon>Euteleostomi</taxon>
        <taxon>Actinopterygii</taxon>
        <taxon>Neopterygii</taxon>
        <taxon>Teleostei</taxon>
        <taxon>Neoteleostei</taxon>
        <taxon>Acanthomorphata</taxon>
        <taxon>Eupercaria</taxon>
        <taxon>Perciformes</taxon>
        <taxon>Notothenioidei</taxon>
        <taxon>Eleginopidae</taxon>
        <taxon>Eleginops</taxon>
    </lineage>
</organism>
<dbReference type="AlphaFoldDB" id="A0AAN7XML1"/>
<dbReference type="Proteomes" id="UP001346869">
    <property type="component" value="Unassembled WGS sequence"/>
</dbReference>
<reference evidence="1 2" key="2">
    <citation type="journal article" date="2023" name="Mol. Biol. Evol.">
        <title>Genomics of Secondarily Temperate Adaptation in the Only Non-Antarctic Icefish.</title>
        <authorList>
            <person name="Rivera-Colon A.G."/>
            <person name="Rayamajhi N."/>
            <person name="Minhas B.F."/>
            <person name="Madrigal G."/>
            <person name="Bilyk K.T."/>
            <person name="Yoon V."/>
            <person name="Hune M."/>
            <person name="Gregory S."/>
            <person name="Cheng C.H.C."/>
            <person name="Catchen J.M."/>
        </authorList>
    </citation>
    <scope>NUCLEOTIDE SEQUENCE [LARGE SCALE GENOMIC DNA]</scope>
    <source>
        <strain evidence="1">JMC-PN-2008</strain>
    </source>
</reference>
<accession>A0AAN7XML1</accession>